<evidence type="ECO:0000256" key="5">
    <source>
        <dbReference type="ARBA" id="ARBA00022793"/>
    </source>
</evidence>
<dbReference type="FunFam" id="3.20.20.70:FF:000024">
    <property type="entry name" value="Indole-3-glycerol phosphate synthase"/>
    <property type="match status" value="1"/>
</dbReference>
<dbReference type="NCBIfam" id="NF001369">
    <property type="entry name" value="PRK00278.1-1"/>
    <property type="match status" value="1"/>
</dbReference>
<dbReference type="EC" id="4.1.1.48" evidence="9"/>
<evidence type="ECO:0000313" key="11">
    <source>
        <dbReference type="EMBL" id="GEN79070.1"/>
    </source>
</evidence>
<dbReference type="PANTHER" id="PTHR22854">
    <property type="entry name" value="TRYPTOPHAN BIOSYNTHESIS PROTEIN"/>
    <property type="match status" value="1"/>
</dbReference>
<keyword evidence="8 9" id="KW-0456">Lyase</keyword>
<evidence type="ECO:0000313" key="12">
    <source>
        <dbReference type="Proteomes" id="UP000321484"/>
    </source>
</evidence>
<dbReference type="InterPro" id="IPR013798">
    <property type="entry name" value="Indole-3-glycerol_P_synth_dom"/>
</dbReference>
<comment type="caution">
    <text evidence="11">The sequence shown here is derived from an EMBL/GenBank/DDBJ whole genome shotgun (WGS) entry which is preliminary data.</text>
</comment>
<name>A0A511YV60_9CELL</name>
<dbReference type="GO" id="GO:0000162">
    <property type="term" value="P:L-tryptophan biosynthetic process"/>
    <property type="evidence" value="ECO:0007669"/>
    <property type="project" value="UniProtKB-UniRule"/>
</dbReference>
<dbReference type="EMBL" id="BJYK01000001">
    <property type="protein sequence ID" value="GEN79070.1"/>
    <property type="molecule type" value="Genomic_DNA"/>
</dbReference>
<dbReference type="HAMAP" id="MF_00134_B">
    <property type="entry name" value="IGPS_B"/>
    <property type="match status" value="1"/>
</dbReference>
<dbReference type="Gene3D" id="3.20.20.70">
    <property type="entry name" value="Aldolase class I"/>
    <property type="match status" value="1"/>
</dbReference>
<dbReference type="InterPro" id="IPR001468">
    <property type="entry name" value="Indole-3-GlycerolPSynthase_CS"/>
</dbReference>
<organism evidence="11 12">
    <name type="scientific">Actinotalea fermentans</name>
    <dbReference type="NCBI Taxonomy" id="43671"/>
    <lineage>
        <taxon>Bacteria</taxon>
        <taxon>Bacillati</taxon>
        <taxon>Actinomycetota</taxon>
        <taxon>Actinomycetes</taxon>
        <taxon>Micrococcales</taxon>
        <taxon>Cellulomonadaceae</taxon>
        <taxon>Actinotalea</taxon>
    </lineage>
</organism>
<proteinExistence type="inferred from homology"/>
<dbReference type="PANTHER" id="PTHR22854:SF2">
    <property type="entry name" value="INDOLE-3-GLYCEROL-PHOSPHATE SYNTHASE"/>
    <property type="match status" value="1"/>
</dbReference>
<comment type="pathway">
    <text evidence="2 9">Amino-acid biosynthesis; L-tryptophan biosynthesis; L-tryptophan from chorismate: step 4/5.</text>
</comment>
<dbReference type="Pfam" id="PF00218">
    <property type="entry name" value="IGPS"/>
    <property type="match status" value="1"/>
</dbReference>
<keyword evidence="12" id="KW-1185">Reference proteome</keyword>
<comment type="catalytic activity">
    <reaction evidence="1 9">
        <text>1-(2-carboxyphenylamino)-1-deoxy-D-ribulose 5-phosphate + H(+) = (1S,2R)-1-C-(indol-3-yl)glycerol 3-phosphate + CO2 + H2O</text>
        <dbReference type="Rhea" id="RHEA:23476"/>
        <dbReference type="ChEBI" id="CHEBI:15377"/>
        <dbReference type="ChEBI" id="CHEBI:15378"/>
        <dbReference type="ChEBI" id="CHEBI:16526"/>
        <dbReference type="ChEBI" id="CHEBI:58613"/>
        <dbReference type="ChEBI" id="CHEBI:58866"/>
        <dbReference type="EC" id="4.1.1.48"/>
    </reaction>
</comment>
<keyword evidence="7 9" id="KW-0057">Aromatic amino acid biosynthesis</keyword>
<evidence type="ECO:0000256" key="7">
    <source>
        <dbReference type="ARBA" id="ARBA00023141"/>
    </source>
</evidence>
<evidence type="ECO:0000256" key="8">
    <source>
        <dbReference type="ARBA" id="ARBA00023239"/>
    </source>
</evidence>
<keyword evidence="6 9" id="KW-0822">Tryptophan biosynthesis</keyword>
<dbReference type="InterPro" id="IPR045186">
    <property type="entry name" value="Indole-3-glycerol_P_synth"/>
</dbReference>
<reference evidence="11 12" key="1">
    <citation type="submission" date="2019-07" db="EMBL/GenBank/DDBJ databases">
        <title>Whole genome shotgun sequence of Actinotalea fermentans NBRC 105374.</title>
        <authorList>
            <person name="Hosoyama A."/>
            <person name="Uohara A."/>
            <person name="Ohji S."/>
            <person name="Ichikawa N."/>
        </authorList>
    </citation>
    <scope>NUCLEOTIDE SEQUENCE [LARGE SCALE GENOMIC DNA]</scope>
    <source>
        <strain evidence="11 12">NBRC 105374</strain>
    </source>
</reference>
<keyword evidence="4 9" id="KW-0028">Amino-acid biosynthesis</keyword>
<evidence type="ECO:0000256" key="1">
    <source>
        <dbReference type="ARBA" id="ARBA00001633"/>
    </source>
</evidence>
<dbReference type="HAMAP" id="MF_00134_A">
    <property type="entry name" value="IGPS_A"/>
    <property type="match status" value="1"/>
</dbReference>
<evidence type="ECO:0000259" key="10">
    <source>
        <dbReference type="Pfam" id="PF00218"/>
    </source>
</evidence>
<feature type="domain" description="Indole-3-glycerol phosphate synthase" evidence="10">
    <location>
        <begin position="4"/>
        <end position="254"/>
    </location>
</feature>
<gene>
    <name evidence="11" type="primary">trpC1</name>
    <name evidence="9" type="synonym">trpC</name>
    <name evidence="11" type="ORF">AFE02nite_08040</name>
</gene>
<dbReference type="OrthoDB" id="9804217at2"/>
<evidence type="ECO:0000256" key="3">
    <source>
        <dbReference type="ARBA" id="ARBA00008737"/>
    </source>
</evidence>
<dbReference type="GO" id="GO:0004425">
    <property type="term" value="F:indole-3-glycerol-phosphate synthase activity"/>
    <property type="evidence" value="ECO:0007669"/>
    <property type="project" value="UniProtKB-UniRule"/>
</dbReference>
<dbReference type="UniPathway" id="UPA00035">
    <property type="reaction ID" value="UER00043"/>
</dbReference>
<sequence length="268" mass="28242">MTVLEDIVAGVREDLAEREAAVPLAALKERAARMPGARECLLHNDEAVGVIAEVKRSSPSKGSLAPIEDPAGLAGEYEAGGACAISVLTERRRFNGSLADLDAVRSTVDLPVLRKDFVVTPYQVWEARAHGADLVLLIVAALEQTVLTSLVERVHSLGMTALVETHDADEVARALDAGARCIGINNRNLKTLEVDRTTFARLAPLIPNGISRVAESGVRGPHDVMDFARSGADAVLVGESLVTGGNPRSAVADLVAAGAHPSLRAVRQ</sequence>
<dbReference type="NCBIfam" id="NF001377">
    <property type="entry name" value="PRK00278.2-4"/>
    <property type="match status" value="1"/>
</dbReference>
<keyword evidence="5 9" id="KW-0210">Decarboxylase</keyword>
<dbReference type="InterPro" id="IPR011060">
    <property type="entry name" value="RibuloseP-bd_barrel"/>
</dbReference>
<dbReference type="InterPro" id="IPR013785">
    <property type="entry name" value="Aldolase_TIM"/>
</dbReference>
<comment type="similarity">
    <text evidence="3 9">Belongs to the TrpC family.</text>
</comment>
<evidence type="ECO:0000256" key="9">
    <source>
        <dbReference type="HAMAP-Rule" id="MF_00134"/>
    </source>
</evidence>
<dbReference type="Proteomes" id="UP000321484">
    <property type="component" value="Unassembled WGS sequence"/>
</dbReference>
<dbReference type="CDD" id="cd00331">
    <property type="entry name" value="IGPS"/>
    <property type="match status" value="1"/>
</dbReference>
<dbReference type="SUPFAM" id="SSF51366">
    <property type="entry name" value="Ribulose-phoshate binding barrel"/>
    <property type="match status" value="1"/>
</dbReference>
<dbReference type="GO" id="GO:0004640">
    <property type="term" value="F:phosphoribosylanthranilate isomerase activity"/>
    <property type="evidence" value="ECO:0007669"/>
    <property type="project" value="TreeGrafter"/>
</dbReference>
<dbReference type="PROSITE" id="PS00614">
    <property type="entry name" value="IGPS"/>
    <property type="match status" value="1"/>
</dbReference>
<evidence type="ECO:0000256" key="2">
    <source>
        <dbReference type="ARBA" id="ARBA00004696"/>
    </source>
</evidence>
<dbReference type="RefSeq" id="WP_034245425.1">
    <property type="nucleotide sequence ID" value="NZ_BJYK01000001.1"/>
</dbReference>
<evidence type="ECO:0000256" key="6">
    <source>
        <dbReference type="ARBA" id="ARBA00022822"/>
    </source>
</evidence>
<evidence type="ECO:0000256" key="4">
    <source>
        <dbReference type="ARBA" id="ARBA00022605"/>
    </source>
</evidence>
<protein>
    <recommendedName>
        <fullName evidence="9">Indole-3-glycerol phosphate synthase</fullName>
        <shortName evidence="9">IGPS</shortName>
        <ecNumber evidence="9">4.1.1.48</ecNumber>
    </recommendedName>
</protein>
<accession>A0A511YV60</accession>
<dbReference type="AlphaFoldDB" id="A0A511YV60"/>